<dbReference type="Gene3D" id="1.20.1440.50">
    <property type="entry name" value="Ta0600-like"/>
    <property type="match status" value="1"/>
</dbReference>
<protein>
    <submittedName>
        <fullName evidence="2">Bacteriocin immunity protein</fullName>
    </submittedName>
</protein>
<organism evidence="2 3">
    <name type="scientific">Companilactobacillus suantsaicola</name>
    <dbReference type="NCBI Taxonomy" id="2487723"/>
    <lineage>
        <taxon>Bacteria</taxon>
        <taxon>Bacillati</taxon>
        <taxon>Bacillota</taxon>
        <taxon>Bacilli</taxon>
        <taxon>Lactobacillales</taxon>
        <taxon>Lactobacillaceae</taxon>
        <taxon>Companilactobacillus</taxon>
    </lineage>
</organism>
<sequence>MKKAKQQEIFELESQMLTDLENVYNNFELQPRTDLRELIGEAIEQIKETQDIDMVSALLCRQITKAYLDNRQNFPNSLIQLYWRIL</sequence>
<evidence type="ECO:0000313" key="2">
    <source>
        <dbReference type="EMBL" id="TGD20770.1"/>
    </source>
</evidence>
<dbReference type="EMBL" id="RKLY01000060">
    <property type="protein sequence ID" value="TGD20770.1"/>
    <property type="molecule type" value="Genomic_DNA"/>
</dbReference>
<comment type="caution">
    <text evidence="2">The sequence shown here is derived from an EMBL/GenBank/DDBJ whole genome shotgun (WGS) entry which is preliminary data.</text>
</comment>
<dbReference type="GO" id="GO:0030153">
    <property type="term" value="P:bacteriocin immunity"/>
    <property type="evidence" value="ECO:0007669"/>
    <property type="project" value="UniProtKB-KW"/>
</dbReference>
<dbReference type="InterPro" id="IPR023130">
    <property type="entry name" value="Ta0600-like_sf"/>
</dbReference>
<keyword evidence="3" id="KW-1185">Reference proteome</keyword>
<proteinExistence type="predicted"/>
<evidence type="ECO:0000313" key="3">
    <source>
        <dbReference type="Proteomes" id="UP000298021"/>
    </source>
</evidence>
<dbReference type="AlphaFoldDB" id="A0A4Z0JDB0"/>
<accession>A0A4Z0JDB0</accession>
<evidence type="ECO:0000256" key="1">
    <source>
        <dbReference type="ARBA" id="ARBA00023025"/>
    </source>
</evidence>
<dbReference type="RefSeq" id="WP_135374704.1">
    <property type="nucleotide sequence ID" value="NZ_RKLY01000060.1"/>
</dbReference>
<gene>
    <name evidence="2" type="ORF">EGT49_12435</name>
</gene>
<name>A0A4Z0JDB0_9LACO</name>
<dbReference type="Pfam" id="PF08951">
    <property type="entry name" value="EntA_Immun"/>
    <property type="match status" value="1"/>
</dbReference>
<dbReference type="Proteomes" id="UP000298021">
    <property type="component" value="Unassembled WGS sequence"/>
</dbReference>
<dbReference type="SUPFAM" id="SSF109797">
    <property type="entry name" value="Bacteriocin immunity protein-like"/>
    <property type="match status" value="1"/>
</dbReference>
<keyword evidence="1" id="KW-0079">Bacteriocin immunity</keyword>
<dbReference type="OrthoDB" id="2298134at2"/>
<reference evidence="2 3" key="1">
    <citation type="submission" date="2018-10" db="EMBL/GenBank/DDBJ databases">
        <title>Lactobacillus sp. R7 and Lactobacillus sp. R19 isolated from fermented mustard green product of Taiwan.</title>
        <authorList>
            <person name="Lin S.-T."/>
        </authorList>
    </citation>
    <scope>NUCLEOTIDE SEQUENCE [LARGE SCALE GENOMIC DNA]</scope>
    <source>
        <strain evidence="2 3">BCRC 81127</strain>
    </source>
</reference>
<dbReference type="InterPro" id="IPR015046">
    <property type="entry name" value="LciA_Immunity-like"/>
</dbReference>